<dbReference type="AlphaFoldDB" id="A0A7H1B2C3"/>
<dbReference type="RefSeq" id="WP_188335633.1">
    <property type="nucleotide sequence ID" value="NZ_CP061281.1"/>
</dbReference>
<evidence type="ECO:0000256" key="1">
    <source>
        <dbReference type="SAM" id="MobiDB-lite"/>
    </source>
</evidence>
<protein>
    <submittedName>
        <fullName evidence="2">Uncharacterized protein</fullName>
    </submittedName>
</protein>
<gene>
    <name evidence="2" type="ORF">IAG42_04055</name>
</gene>
<feature type="compositionally biased region" description="Polar residues" evidence="1">
    <location>
        <begin position="121"/>
        <end position="132"/>
    </location>
</feature>
<evidence type="ECO:0000313" key="3">
    <source>
        <dbReference type="Proteomes" id="UP000516428"/>
    </source>
</evidence>
<name>A0A7H1B2C3_9ACTN</name>
<feature type="compositionally biased region" description="Low complexity" evidence="1">
    <location>
        <begin position="95"/>
        <end position="114"/>
    </location>
</feature>
<feature type="region of interest" description="Disordered" evidence="1">
    <location>
        <begin position="1"/>
        <end position="134"/>
    </location>
</feature>
<sequence>MDGHSGGRVQAAIAPERPETGAEQKQEHEKSPVASASESARRPRQPAPAVSASRPPMSGQPREQPVSAAPRAASTVAPSEVTDPVRRRPAATETPEAGSAGPAAGGAAPEPSGPVEGRQPAPTTDDASQPANSPVEICLLGLCVG</sequence>
<accession>A0A7H1B2C3</accession>
<organism evidence="2 3">
    <name type="scientific">Streptomyces xanthii</name>
    <dbReference type="NCBI Taxonomy" id="2768069"/>
    <lineage>
        <taxon>Bacteria</taxon>
        <taxon>Bacillati</taxon>
        <taxon>Actinomycetota</taxon>
        <taxon>Actinomycetes</taxon>
        <taxon>Kitasatosporales</taxon>
        <taxon>Streptomycetaceae</taxon>
        <taxon>Streptomyces</taxon>
    </lineage>
</organism>
<reference evidence="2 3" key="1">
    <citation type="submission" date="2020-09" db="EMBL/GenBank/DDBJ databases">
        <title>A novel species.</title>
        <authorList>
            <person name="Gao J."/>
        </authorList>
    </citation>
    <scope>NUCLEOTIDE SEQUENCE [LARGE SCALE GENOMIC DNA]</scope>
    <source>
        <strain evidence="2 3">CRXT-Y-14</strain>
    </source>
</reference>
<keyword evidence="3" id="KW-1185">Reference proteome</keyword>
<feature type="compositionally biased region" description="Basic and acidic residues" evidence="1">
    <location>
        <begin position="16"/>
        <end position="31"/>
    </location>
</feature>
<dbReference type="EMBL" id="CP061281">
    <property type="protein sequence ID" value="QNS02878.1"/>
    <property type="molecule type" value="Genomic_DNA"/>
</dbReference>
<dbReference type="Proteomes" id="UP000516428">
    <property type="component" value="Chromosome"/>
</dbReference>
<dbReference type="KEGG" id="sxn:IAG42_04055"/>
<evidence type="ECO:0000313" key="2">
    <source>
        <dbReference type="EMBL" id="QNS02878.1"/>
    </source>
</evidence>
<proteinExistence type="predicted"/>